<reference evidence="1" key="1">
    <citation type="submission" date="2022-10" db="EMBL/GenBank/DDBJ databases">
        <title>Genome Sequence of Xylaria curta.</title>
        <authorList>
            <person name="Buettner E."/>
        </authorList>
    </citation>
    <scope>NUCLEOTIDE SEQUENCE</scope>
    <source>
        <strain evidence="1">Babe10</strain>
    </source>
</reference>
<evidence type="ECO:0000313" key="2">
    <source>
        <dbReference type="Proteomes" id="UP001143856"/>
    </source>
</evidence>
<gene>
    <name evidence="1" type="ORF">NUW58_g4403</name>
</gene>
<accession>A0ACC1P7T7</accession>
<comment type="caution">
    <text evidence="1">The sequence shown here is derived from an EMBL/GenBank/DDBJ whole genome shotgun (WGS) entry which is preliminary data.</text>
</comment>
<protein>
    <submittedName>
        <fullName evidence="1">Uncharacterized protein</fullName>
    </submittedName>
</protein>
<evidence type="ECO:0000313" key="1">
    <source>
        <dbReference type="EMBL" id="KAJ2987621.1"/>
    </source>
</evidence>
<proteinExistence type="predicted"/>
<sequence length="118" mass="13012">MDYPHDYKTANGHDNVDKPHVGHQNTGRTVCVHSLSVHPKLQGVGLGKLIMKAYLQQVKNAAIADRVALICREYLVNYYKRFGFSHVGPSEANFGGGGWHNMVFDLAGASYLEEDGPL</sequence>
<name>A0ACC1P7T7_9PEZI</name>
<organism evidence="1 2">
    <name type="scientific">Xylaria curta</name>
    <dbReference type="NCBI Taxonomy" id="42375"/>
    <lineage>
        <taxon>Eukaryota</taxon>
        <taxon>Fungi</taxon>
        <taxon>Dikarya</taxon>
        <taxon>Ascomycota</taxon>
        <taxon>Pezizomycotina</taxon>
        <taxon>Sordariomycetes</taxon>
        <taxon>Xylariomycetidae</taxon>
        <taxon>Xylariales</taxon>
        <taxon>Xylariaceae</taxon>
        <taxon>Xylaria</taxon>
    </lineage>
</organism>
<dbReference type="Proteomes" id="UP001143856">
    <property type="component" value="Unassembled WGS sequence"/>
</dbReference>
<keyword evidence="2" id="KW-1185">Reference proteome</keyword>
<dbReference type="EMBL" id="JAPDGR010000762">
    <property type="protein sequence ID" value="KAJ2987621.1"/>
    <property type="molecule type" value="Genomic_DNA"/>
</dbReference>